<keyword evidence="1" id="KW-0812">Transmembrane</keyword>
<sequence length="86" mass="8929">MPKAQKLLPLPSPIPLIGLLVSSLLLAFLPSSSVFPLQRMPDLFVRRAALSKDVVAAAAGAPAPVLPPLVTGGCKEPTACTKVQMN</sequence>
<name>A0A0E0AK82_9ORYZ</name>
<reference evidence="2" key="2">
    <citation type="submission" date="2018-05" db="EMBL/GenBank/DDBJ databases">
        <title>OgluRS3 (Oryza glumaepatula Reference Sequence Version 3).</title>
        <authorList>
            <person name="Zhang J."/>
            <person name="Kudrna D."/>
            <person name="Lee S."/>
            <person name="Talag J."/>
            <person name="Welchert J."/>
            <person name="Wing R.A."/>
        </authorList>
    </citation>
    <scope>NUCLEOTIDE SEQUENCE [LARGE SCALE GENOMIC DNA]</scope>
</reference>
<protein>
    <submittedName>
        <fullName evidence="2">Uncharacterized protein</fullName>
    </submittedName>
</protein>
<dbReference type="Proteomes" id="UP000026961">
    <property type="component" value="Chromosome 7"/>
</dbReference>
<keyword evidence="1" id="KW-1133">Transmembrane helix</keyword>
<evidence type="ECO:0000256" key="1">
    <source>
        <dbReference type="SAM" id="Phobius"/>
    </source>
</evidence>
<dbReference type="AlphaFoldDB" id="A0A0E0AK82"/>
<reference evidence="2" key="1">
    <citation type="submission" date="2015-04" db="UniProtKB">
        <authorList>
            <consortium name="EnsemblPlants"/>
        </authorList>
    </citation>
    <scope>IDENTIFICATION</scope>
</reference>
<dbReference type="HOGENOM" id="CLU_2501610_0_0_1"/>
<feature type="transmembrane region" description="Helical" evidence="1">
    <location>
        <begin position="16"/>
        <end position="37"/>
    </location>
</feature>
<keyword evidence="1" id="KW-0472">Membrane</keyword>
<dbReference type="EnsemblPlants" id="OGLUM07G14920.2">
    <property type="protein sequence ID" value="OGLUM07G14920.2"/>
    <property type="gene ID" value="OGLUM07G14920"/>
</dbReference>
<evidence type="ECO:0000313" key="2">
    <source>
        <dbReference type="EnsemblPlants" id="OGLUM07G14920.2"/>
    </source>
</evidence>
<proteinExistence type="predicted"/>
<evidence type="ECO:0000313" key="3">
    <source>
        <dbReference type="Proteomes" id="UP000026961"/>
    </source>
</evidence>
<accession>A0A0E0AK82</accession>
<keyword evidence="3" id="KW-1185">Reference proteome</keyword>
<dbReference type="Gramene" id="OGLUM07G14920.2">
    <property type="protein sequence ID" value="OGLUM07G14920.2"/>
    <property type="gene ID" value="OGLUM07G14920"/>
</dbReference>
<organism evidence="2">
    <name type="scientific">Oryza glumipatula</name>
    <dbReference type="NCBI Taxonomy" id="40148"/>
    <lineage>
        <taxon>Eukaryota</taxon>
        <taxon>Viridiplantae</taxon>
        <taxon>Streptophyta</taxon>
        <taxon>Embryophyta</taxon>
        <taxon>Tracheophyta</taxon>
        <taxon>Spermatophyta</taxon>
        <taxon>Magnoliopsida</taxon>
        <taxon>Liliopsida</taxon>
        <taxon>Poales</taxon>
        <taxon>Poaceae</taxon>
        <taxon>BOP clade</taxon>
        <taxon>Oryzoideae</taxon>
        <taxon>Oryzeae</taxon>
        <taxon>Oryzinae</taxon>
        <taxon>Oryza</taxon>
    </lineage>
</organism>